<dbReference type="InterPro" id="IPR052518">
    <property type="entry name" value="CHR_Transporter"/>
</dbReference>
<feature type="transmembrane region" description="Helical" evidence="7">
    <location>
        <begin position="137"/>
        <end position="169"/>
    </location>
</feature>
<evidence type="ECO:0000256" key="5">
    <source>
        <dbReference type="ARBA" id="ARBA00022989"/>
    </source>
</evidence>
<dbReference type="PANTHER" id="PTHR43663:SF1">
    <property type="entry name" value="CHROMATE TRANSPORTER"/>
    <property type="match status" value="1"/>
</dbReference>
<keyword evidence="5 7" id="KW-1133">Transmembrane helix</keyword>
<dbReference type="PANTHER" id="PTHR43663">
    <property type="entry name" value="CHROMATE TRANSPORT PROTEIN-RELATED"/>
    <property type="match status" value="1"/>
</dbReference>
<dbReference type="Pfam" id="PF02417">
    <property type="entry name" value="Chromate_transp"/>
    <property type="match status" value="1"/>
</dbReference>
<comment type="subcellular location">
    <subcellularLocation>
        <location evidence="1">Cell membrane</location>
        <topology evidence="1">Multi-pass membrane protein</topology>
    </subcellularLocation>
</comment>
<dbReference type="EMBL" id="JXAK01000027">
    <property type="protein sequence ID" value="KIL40087.1"/>
    <property type="molecule type" value="Genomic_DNA"/>
</dbReference>
<name>A0ABR5AGR0_9BACL</name>
<sequence length="212" mass="22093">MAELFVAFGRISPMTFGGGYAMLPAIEREIVGKRNWMSQEELEEGLAVAATAPGGIGVNAAAFVGYRLEGWPGLAAAVTGISLPTFLIVLALGIGFVMVHNEPKVVSAFAGIHAAIVALVAYAGWNMMRSALFDSATALLFVLSGALLLCGVHPALIIVLGMAAGPAIVKAKQMFGKKAACDRREAERLRRAAAASLRPGVQAADYFFGDGI</sequence>
<keyword evidence="3" id="KW-1003">Cell membrane</keyword>
<gene>
    <name evidence="8" type="ORF">SD70_16235</name>
</gene>
<keyword evidence="6 7" id="KW-0472">Membrane</keyword>
<keyword evidence="4 7" id="KW-0812">Transmembrane</keyword>
<comment type="caution">
    <text evidence="8">The sequence shown here is derived from an EMBL/GenBank/DDBJ whole genome shotgun (WGS) entry which is preliminary data.</text>
</comment>
<evidence type="ECO:0000256" key="6">
    <source>
        <dbReference type="ARBA" id="ARBA00023136"/>
    </source>
</evidence>
<evidence type="ECO:0008006" key="10">
    <source>
        <dbReference type="Google" id="ProtNLM"/>
    </source>
</evidence>
<evidence type="ECO:0000256" key="2">
    <source>
        <dbReference type="ARBA" id="ARBA00005262"/>
    </source>
</evidence>
<evidence type="ECO:0000256" key="7">
    <source>
        <dbReference type="SAM" id="Phobius"/>
    </source>
</evidence>
<feature type="transmembrane region" description="Helical" evidence="7">
    <location>
        <begin position="74"/>
        <end position="98"/>
    </location>
</feature>
<accession>A0ABR5AGR0</accession>
<keyword evidence="9" id="KW-1185">Reference proteome</keyword>
<reference evidence="8 9" key="1">
    <citation type="submission" date="2014-12" db="EMBL/GenBank/DDBJ databases">
        <title>Draft genome sequence of Paenibacillus kamchatkensis strain B-2647.</title>
        <authorList>
            <person name="Karlyshev A.V."/>
            <person name="Kudryashova E.B."/>
        </authorList>
    </citation>
    <scope>NUCLEOTIDE SEQUENCE [LARGE SCALE GENOMIC DNA]</scope>
    <source>
        <strain evidence="8 9">VKM B-2647</strain>
    </source>
</reference>
<organism evidence="8 9">
    <name type="scientific">Gordoniibacillus kamchatkensis</name>
    <dbReference type="NCBI Taxonomy" id="1590651"/>
    <lineage>
        <taxon>Bacteria</taxon>
        <taxon>Bacillati</taxon>
        <taxon>Bacillota</taxon>
        <taxon>Bacilli</taxon>
        <taxon>Bacillales</taxon>
        <taxon>Paenibacillaceae</taxon>
        <taxon>Gordoniibacillus</taxon>
    </lineage>
</organism>
<protein>
    <recommendedName>
        <fullName evidence="10">Chromate transporter</fullName>
    </recommendedName>
</protein>
<dbReference type="InterPro" id="IPR003370">
    <property type="entry name" value="Chromate_transpt"/>
</dbReference>
<evidence type="ECO:0000256" key="3">
    <source>
        <dbReference type="ARBA" id="ARBA00022475"/>
    </source>
</evidence>
<proteinExistence type="inferred from homology"/>
<evidence type="ECO:0000256" key="1">
    <source>
        <dbReference type="ARBA" id="ARBA00004651"/>
    </source>
</evidence>
<feature type="transmembrane region" description="Helical" evidence="7">
    <location>
        <begin position="46"/>
        <end position="68"/>
    </location>
</feature>
<evidence type="ECO:0000256" key="4">
    <source>
        <dbReference type="ARBA" id="ARBA00022692"/>
    </source>
</evidence>
<dbReference type="Proteomes" id="UP000031967">
    <property type="component" value="Unassembled WGS sequence"/>
</dbReference>
<feature type="transmembrane region" description="Helical" evidence="7">
    <location>
        <begin position="105"/>
        <end position="125"/>
    </location>
</feature>
<comment type="similarity">
    <text evidence="2">Belongs to the chromate ion transporter (CHR) (TC 2.A.51) family.</text>
</comment>
<evidence type="ECO:0000313" key="8">
    <source>
        <dbReference type="EMBL" id="KIL40087.1"/>
    </source>
</evidence>
<evidence type="ECO:0000313" key="9">
    <source>
        <dbReference type="Proteomes" id="UP000031967"/>
    </source>
</evidence>
<feature type="transmembrane region" description="Helical" evidence="7">
    <location>
        <begin position="6"/>
        <end position="26"/>
    </location>
</feature>